<gene>
    <name evidence="2" type="ORF">HE1_00724</name>
</gene>
<dbReference type="EMBL" id="BAUP01000089">
    <property type="protein sequence ID" value="GAJ46391.1"/>
    <property type="molecule type" value="Genomic_DNA"/>
</dbReference>
<feature type="transmembrane region" description="Helical" evidence="1">
    <location>
        <begin position="21"/>
        <end position="45"/>
    </location>
</feature>
<keyword evidence="3" id="KW-1185">Reference proteome</keyword>
<proteinExistence type="predicted"/>
<evidence type="ECO:0000313" key="3">
    <source>
        <dbReference type="Proteomes" id="UP000024842"/>
    </source>
</evidence>
<keyword evidence="1" id="KW-0812">Transmembrane</keyword>
<comment type="caution">
    <text evidence="2">The sequence shown here is derived from an EMBL/GenBank/DDBJ whole genome shotgun (WGS) entry which is preliminary data.</text>
</comment>
<evidence type="ECO:0000256" key="1">
    <source>
        <dbReference type="SAM" id="Phobius"/>
    </source>
</evidence>
<reference evidence="2 3" key="1">
    <citation type="journal article" date="2014" name="FEMS Microbiol. Lett.">
        <title>Draft genome sequences of three Holospora species (Holospora obtusa, Holospora undulata, and Holospora elegans), endonuclear symbiotic bacteria of the ciliate Paramecium caudatum.</title>
        <authorList>
            <person name="Dohra H."/>
            <person name="Tanaka K."/>
            <person name="Suzuki T."/>
            <person name="Fujishima M."/>
            <person name="Suzuki H."/>
        </authorList>
    </citation>
    <scope>NUCLEOTIDE SEQUENCE [LARGE SCALE GENOMIC DNA]</scope>
    <source>
        <strain evidence="2 3">E1</strain>
    </source>
</reference>
<evidence type="ECO:0000313" key="2">
    <source>
        <dbReference type="EMBL" id="GAJ46391.1"/>
    </source>
</evidence>
<accession>A0A023DYA3</accession>
<dbReference type="AlphaFoldDB" id="A0A023DYA3"/>
<name>A0A023DYA3_9PROT</name>
<protein>
    <submittedName>
        <fullName evidence="2">Uncharacterized protein</fullName>
    </submittedName>
</protein>
<dbReference type="STRING" id="1427503.HE1_00724"/>
<dbReference type="OrthoDB" id="8481439at2"/>
<keyword evidence="1" id="KW-0472">Membrane</keyword>
<dbReference type="Proteomes" id="UP000024842">
    <property type="component" value="Unassembled WGS sequence"/>
</dbReference>
<dbReference type="RefSeq" id="WP_006304429.1">
    <property type="nucleotide sequence ID" value="NZ_BAUP01000089.1"/>
</dbReference>
<keyword evidence="1" id="KW-1133">Transmembrane helix</keyword>
<organism evidence="2 3">
    <name type="scientific">Holospora elegans E1</name>
    <dbReference type="NCBI Taxonomy" id="1427503"/>
    <lineage>
        <taxon>Bacteria</taxon>
        <taxon>Pseudomonadati</taxon>
        <taxon>Pseudomonadota</taxon>
        <taxon>Alphaproteobacteria</taxon>
        <taxon>Holosporales</taxon>
        <taxon>Holosporaceae</taxon>
        <taxon>Holospora</taxon>
    </lineage>
</organism>
<sequence>MRKIKNKQVRTIFGIKIKKKIFIVLKIVSLGSFGNLLGCSVGTWWKSEKEVERLKEIPLSCVPWISKDQQQEEGKNILPCYFTLKQRQECAQKQLNYQFNQLNFSSSCK</sequence>